<evidence type="ECO:0000313" key="2">
    <source>
        <dbReference type="EMBL" id="GMN56209.1"/>
    </source>
</evidence>
<keyword evidence="3" id="KW-1185">Reference proteome</keyword>
<accession>A0AA88ANK0</accession>
<organism evidence="2 3">
    <name type="scientific">Ficus carica</name>
    <name type="common">Common fig</name>
    <dbReference type="NCBI Taxonomy" id="3494"/>
    <lineage>
        <taxon>Eukaryota</taxon>
        <taxon>Viridiplantae</taxon>
        <taxon>Streptophyta</taxon>
        <taxon>Embryophyta</taxon>
        <taxon>Tracheophyta</taxon>
        <taxon>Spermatophyta</taxon>
        <taxon>Magnoliopsida</taxon>
        <taxon>eudicotyledons</taxon>
        <taxon>Gunneridae</taxon>
        <taxon>Pentapetalae</taxon>
        <taxon>rosids</taxon>
        <taxon>fabids</taxon>
        <taxon>Rosales</taxon>
        <taxon>Moraceae</taxon>
        <taxon>Ficeae</taxon>
        <taxon>Ficus</taxon>
    </lineage>
</organism>
<evidence type="ECO:0000313" key="3">
    <source>
        <dbReference type="Proteomes" id="UP001187192"/>
    </source>
</evidence>
<sequence>MWKPRLSLRALCWQTPHQTRYTDLRIEADNHITADLTSRCWHYTDANPELMLTQKLKSKRHHHSGRTPKHLISLASPDSVNSS</sequence>
<dbReference type="EMBL" id="BTGU01000062">
    <property type="protein sequence ID" value="GMN56209.1"/>
    <property type="molecule type" value="Genomic_DNA"/>
</dbReference>
<protein>
    <submittedName>
        <fullName evidence="2">Uncharacterized protein</fullName>
    </submittedName>
</protein>
<dbReference type="AlphaFoldDB" id="A0AA88ANK0"/>
<proteinExistence type="predicted"/>
<name>A0AA88ANK0_FICCA</name>
<feature type="compositionally biased region" description="Basic residues" evidence="1">
    <location>
        <begin position="57"/>
        <end position="69"/>
    </location>
</feature>
<dbReference type="Proteomes" id="UP001187192">
    <property type="component" value="Unassembled WGS sequence"/>
</dbReference>
<evidence type="ECO:0000256" key="1">
    <source>
        <dbReference type="SAM" id="MobiDB-lite"/>
    </source>
</evidence>
<comment type="caution">
    <text evidence="2">The sequence shown here is derived from an EMBL/GenBank/DDBJ whole genome shotgun (WGS) entry which is preliminary data.</text>
</comment>
<feature type="region of interest" description="Disordered" evidence="1">
    <location>
        <begin position="57"/>
        <end position="83"/>
    </location>
</feature>
<reference evidence="2" key="1">
    <citation type="submission" date="2023-07" db="EMBL/GenBank/DDBJ databases">
        <title>draft genome sequence of fig (Ficus carica).</title>
        <authorList>
            <person name="Takahashi T."/>
            <person name="Nishimura K."/>
        </authorList>
    </citation>
    <scope>NUCLEOTIDE SEQUENCE</scope>
</reference>
<gene>
    <name evidence="2" type="ORF">TIFTF001_025329</name>
</gene>